<comment type="caution">
    <text evidence="2">The sequence shown here is derived from an EMBL/GenBank/DDBJ whole genome shotgun (WGS) entry which is preliminary data.</text>
</comment>
<dbReference type="InterPro" id="IPR039424">
    <property type="entry name" value="SBP_5"/>
</dbReference>
<dbReference type="RefSeq" id="WP_289963582.1">
    <property type="nucleotide sequence ID" value="NZ_JAUEOZ010000002.1"/>
</dbReference>
<gene>
    <name evidence="2" type="ORF">QWJ08_19380</name>
</gene>
<dbReference type="PIRSF" id="PIRSF002741">
    <property type="entry name" value="MppA"/>
    <property type="match status" value="1"/>
</dbReference>
<dbReference type="InterPro" id="IPR000914">
    <property type="entry name" value="SBP_5_dom"/>
</dbReference>
<dbReference type="Gene3D" id="3.40.190.10">
    <property type="entry name" value="Periplasmic binding protein-like II"/>
    <property type="match status" value="1"/>
</dbReference>
<dbReference type="SUPFAM" id="SSF53850">
    <property type="entry name" value="Periplasmic binding protein-like II"/>
    <property type="match status" value="1"/>
</dbReference>
<sequence>MFKHGFFAVAFGLMVWLLLDYQAVDRENTLTIGGPFEFTSQDLAKDGYIYTRLQVAESLAEVQPDGTLAPKLAQSWSVSDDGLVWQFTLRDDVFFHDLQPMTAATVVNAIEQALEKPGVIRQLPLKSISGVGHTVTLELEQPFRPLLSIMAHYSLAILSPDSYDADGNVVDINGTGPYQVAVLAPPHKLNVARFGEYYGDLPEIEHLHYLTGHRAESRALQAESGQADLIYTLDPASLDMLHRSEQVDVVSESIPRTVVIKLNNQHRFLDNKEVRQALSLALDREGISSHIVRVPDSQAYQLFPPALGDWHLSELEHQDRNLELAQGLLSAQGWYRTSSGFLEREGERFELNMVTYADRPELTVIATAIQAQLREVGVDVSISVDNSSAIPARHHDGSLELALVARNFGTIADPLAILLEDTASHKGSDWGHMNWSSPSLNDTFAQMMTAQGKDYTSLSQQAAATLAQEMPLIPVVFYTQQVAVNKRVNNFVFDPFENNYRASEMSFVD</sequence>
<proteinExistence type="predicted"/>
<accession>A0ABT7Y6A0</accession>
<evidence type="ECO:0000259" key="1">
    <source>
        <dbReference type="Pfam" id="PF00496"/>
    </source>
</evidence>
<organism evidence="2 3">
    <name type="scientific">Vibrio agarivorans</name>
    <dbReference type="NCBI Taxonomy" id="153622"/>
    <lineage>
        <taxon>Bacteria</taxon>
        <taxon>Pseudomonadati</taxon>
        <taxon>Pseudomonadota</taxon>
        <taxon>Gammaproteobacteria</taxon>
        <taxon>Vibrionales</taxon>
        <taxon>Vibrionaceae</taxon>
        <taxon>Vibrio</taxon>
    </lineage>
</organism>
<dbReference type="Proteomes" id="UP001169719">
    <property type="component" value="Unassembled WGS sequence"/>
</dbReference>
<dbReference type="PANTHER" id="PTHR30290">
    <property type="entry name" value="PERIPLASMIC BINDING COMPONENT OF ABC TRANSPORTER"/>
    <property type="match status" value="1"/>
</dbReference>
<name>A0ABT7Y6A0_9VIBR</name>
<dbReference type="EMBL" id="JAUEOZ010000002">
    <property type="protein sequence ID" value="MDN2483511.1"/>
    <property type="molecule type" value="Genomic_DNA"/>
</dbReference>
<evidence type="ECO:0000313" key="3">
    <source>
        <dbReference type="Proteomes" id="UP001169719"/>
    </source>
</evidence>
<dbReference type="PANTHER" id="PTHR30290:SF83">
    <property type="entry name" value="ABC TRANSPORTER SUBSTRATE-BINDING PROTEIN"/>
    <property type="match status" value="1"/>
</dbReference>
<keyword evidence="3" id="KW-1185">Reference proteome</keyword>
<reference evidence="2" key="1">
    <citation type="submission" date="2024-05" db="EMBL/GenBank/DDBJ databases">
        <title>Genome Sequences of Four Agar- Degrading Marine Bacteria.</title>
        <authorList>
            <person name="Phillips E.K."/>
            <person name="Shaffer J.C."/>
            <person name="Henson M.W."/>
            <person name="Temperton B."/>
            <person name="Thrash C.J."/>
            <person name="Martin M.O."/>
        </authorList>
    </citation>
    <scope>NUCLEOTIDE SEQUENCE</scope>
    <source>
        <strain evidence="2">EKP203</strain>
    </source>
</reference>
<dbReference type="CDD" id="cd08490">
    <property type="entry name" value="PBP2_NikA_DppA_OppA_like_3"/>
    <property type="match status" value="1"/>
</dbReference>
<dbReference type="Pfam" id="PF00496">
    <property type="entry name" value="SBP_bac_5"/>
    <property type="match status" value="1"/>
</dbReference>
<protein>
    <submittedName>
        <fullName evidence="2">ABC transporter substrate-binding protein</fullName>
    </submittedName>
</protein>
<feature type="domain" description="Solute-binding protein family 5" evidence="1">
    <location>
        <begin position="68"/>
        <end position="414"/>
    </location>
</feature>
<evidence type="ECO:0000313" key="2">
    <source>
        <dbReference type="EMBL" id="MDN2483511.1"/>
    </source>
</evidence>
<dbReference type="InterPro" id="IPR030678">
    <property type="entry name" value="Peptide/Ni-bd"/>
</dbReference>
<dbReference type="Gene3D" id="3.10.105.10">
    <property type="entry name" value="Dipeptide-binding Protein, Domain 3"/>
    <property type="match status" value="1"/>
</dbReference>